<dbReference type="InterPro" id="IPR006059">
    <property type="entry name" value="SBP"/>
</dbReference>
<dbReference type="PANTHER" id="PTHR43649">
    <property type="entry name" value="ARABINOSE-BINDING PROTEIN-RELATED"/>
    <property type="match status" value="1"/>
</dbReference>
<dbReference type="RefSeq" id="WP_248631251.1">
    <property type="nucleotide sequence ID" value="NZ_JALPTH010000001.1"/>
</dbReference>
<evidence type="ECO:0000313" key="3">
    <source>
        <dbReference type="Proteomes" id="UP001522868"/>
    </source>
</evidence>
<dbReference type="EMBL" id="JALPTH010000001">
    <property type="protein sequence ID" value="MCK8676064.1"/>
    <property type="molecule type" value="Genomic_DNA"/>
</dbReference>
<feature type="signal peptide" evidence="1">
    <location>
        <begin position="1"/>
        <end position="27"/>
    </location>
</feature>
<keyword evidence="3" id="KW-1185">Reference proteome</keyword>
<evidence type="ECO:0000313" key="2">
    <source>
        <dbReference type="EMBL" id="MCK8676064.1"/>
    </source>
</evidence>
<dbReference type="InterPro" id="IPR050490">
    <property type="entry name" value="Bact_solute-bd_prot1"/>
</dbReference>
<dbReference type="PANTHER" id="PTHR43649:SF12">
    <property type="entry name" value="DIACETYLCHITOBIOSE BINDING PROTEIN DASA"/>
    <property type="match status" value="1"/>
</dbReference>
<accession>A0ABT0I417</accession>
<gene>
    <name evidence="2" type="ORF">M1O15_01265</name>
</gene>
<dbReference type="Pfam" id="PF01547">
    <property type="entry name" value="SBP_bac_1"/>
    <property type="match status" value="1"/>
</dbReference>
<dbReference type="PROSITE" id="PS51257">
    <property type="entry name" value="PROKAR_LIPOPROTEIN"/>
    <property type="match status" value="1"/>
</dbReference>
<keyword evidence="1" id="KW-0732">Signal</keyword>
<dbReference type="Proteomes" id="UP001522868">
    <property type="component" value="Unassembled WGS sequence"/>
</dbReference>
<dbReference type="SUPFAM" id="SSF53850">
    <property type="entry name" value="Periplasmic binding protein-like II"/>
    <property type="match status" value="1"/>
</dbReference>
<feature type="chain" id="PRO_5046702309" evidence="1">
    <location>
        <begin position="28"/>
        <end position="425"/>
    </location>
</feature>
<evidence type="ECO:0000256" key="1">
    <source>
        <dbReference type="SAM" id="SignalP"/>
    </source>
</evidence>
<name>A0ABT0I417_9ACTN</name>
<sequence length="425" mass="44128">MKPPTTSGSSRAAVPLLLLCLAVLAAAGCGGGAAGSGGNGVTVWMYPVIMDPKANAAYWDGVEKGFERAHPGTDLRIEQQPWVNRDQKLATALGGGKGPDVVLLGPDQIPQYQANGVLRPVDRALGKARAAFRPTALAAMTQDGELYAAPIYHTVTSTLYNRRLLAKAGIKEPPATWAALKAAAPRLKRAGVATLDYSASGEASLNMSFYPLLWQAGGRVFDESGKKTAFGGPEGVEALTFLVRLYREGAVPRSALTNANLFTDQALGRQQVAMGYTNTPADAALAAQAWGKGNVIVGPALAGPRKRVGFGMPGGLGINAASRNTAGAEKFVAYMMAPAQIASLGRAGGFFSPRTDVTVPGTGAHAKEYEAALAYAFPGEPHRAARQVQALLAPEIQAALTGEKSPREALAAAAEAGDALLARQR</sequence>
<dbReference type="CDD" id="cd13585">
    <property type="entry name" value="PBP2_TMBP_like"/>
    <property type="match status" value="1"/>
</dbReference>
<dbReference type="Gene3D" id="3.40.190.10">
    <property type="entry name" value="Periplasmic binding protein-like II"/>
    <property type="match status" value="1"/>
</dbReference>
<reference evidence="2 3" key="1">
    <citation type="submission" date="2022-04" db="EMBL/GenBank/DDBJ databases">
        <title>Streptomyces sp. nov. LCR6-01 isolated from Lichen of Dirinaria sp.</title>
        <authorList>
            <person name="Kanchanasin P."/>
            <person name="Tanasupawat S."/>
            <person name="Phongsopitanun W."/>
        </authorList>
    </citation>
    <scope>NUCLEOTIDE SEQUENCE [LARGE SCALE GENOMIC DNA]</scope>
    <source>
        <strain evidence="2 3">LCR6-01</strain>
    </source>
</reference>
<comment type="caution">
    <text evidence="2">The sequence shown here is derived from an EMBL/GenBank/DDBJ whole genome shotgun (WGS) entry which is preliminary data.</text>
</comment>
<proteinExistence type="predicted"/>
<protein>
    <submittedName>
        <fullName evidence="2">Sugar ABC transporter substrate-binding protein</fullName>
    </submittedName>
</protein>
<organism evidence="2 3">
    <name type="scientific">Streptomyces lichenis</name>
    <dbReference type="NCBI Taxonomy" id="2306967"/>
    <lineage>
        <taxon>Bacteria</taxon>
        <taxon>Bacillati</taxon>
        <taxon>Actinomycetota</taxon>
        <taxon>Actinomycetes</taxon>
        <taxon>Kitasatosporales</taxon>
        <taxon>Streptomycetaceae</taxon>
        <taxon>Streptomyces</taxon>
    </lineage>
</organism>